<dbReference type="InterPro" id="IPR050615">
    <property type="entry name" value="ATP-dep_DNA_Helicase"/>
</dbReference>
<dbReference type="GO" id="GO:0005675">
    <property type="term" value="C:transcription factor TFIIH holo complex"/>
    <property type="evidence" value="ECO:0007669"/>
    <property type="project" value="TreeGrafter"/>
</dbReference>
<dbReference type="GO" id="GO:0006367">
    <property type="term" value="P:transcription initiation at RNA polymerase II promoter"/>
    <property type="evidence" value="ECO:0007669"/>
    <property type="project" value="TreeGrafter"/>
</dbReference>
<evidence type="ECO:0000256" key="1">
    <source>
        <dbReference type="ARBA" id="ARBA00022741"/>
    </source>
</evidence>
<dbReference type="GO" id="GO:0005524">
    <property type="term" value="F:ATP binding"/>
    <property type="evidence" value="ECO:0007669"/>
    <property type="project" value="UniProtKB-KW"/>
</dbReference>
<dbReference type="STRING" id="329046.A0A1Y2CI58"/>
<organism evidence="7 8">
    <name type="scientific">Rhizoclosmatium globosum</name>
    <dbReference type="NCBI Taxonomy" id="329046"/>
    <lineage>
        <taxon>Eukaryota</taxon>
        <taxon>Fungi</taxon>
        <taxon>Fungi incertae sedis</taxon>
        <taxon>Chytridiomycota</taxon>
        <taxon>Chytridiomycota incertae sedis</taxon>
        <taxon>Chytridiomycetes</taxon>
        <taxon>Chytridiales</taxon>
        <taxon>Chytriomycetaceae</taxon>
        <taxon>Rhizoclosmatium</taxon>
    </lineage>
</organism>
<dbReference type="Proteomes" id="UP000193642">
    <property type="component" value="Unassembled WGS sequence"/>
</dbReference>
<dbReference type="GO" id="GO:0097550">
    <property type="term" value="C:transcription preinitiation complex"/>
    <property type="evidence" value="ECO:0007669"/>
    <property type="project" value="TreeGrafter"/>
</dbReference>
<evidence type="ECO:0000313" key="8">
    <source>
        <dbReference type="Proteomes" id="UP000193642"/>
    </source>
</evidence>
<dbReference type="Pfam" id="PF16203">
    <property type="entry name" value="ERCC3_RAD25_C"/>
    <property type="match status" value="1"/>
</dbReference>
<reference evidence="7 8" key="1">
    <citation type="submission" date="2016-07" db="EMBL/GenBank/DDBJ databases">
        <title>Pervasive Adenine N6-methylation of Active Genes in Fungi.</title>
        <authorList>
            <consortium name="DOE Joint Genome Institute"/>
            <person name="Mondo S.J."/>
            <person name="Dannebaum R.O."/>
            <person name="Kuo R.C."/>
            <person name="Labutti K."/>
            <person name="Haridas S."/>
            <person name="Kuo A."/>
            <person name="Salamov A."/>
            <person name="Ahrendt S.R."/>
            <person name="Lipzen A."/>
            <person name="Sullivan W."/>
            <person name="Andreopoulos W.B."/>
            <person name="Clum A."/>
            <person name="Lindquist E."/>
            <person name="Daum C."/>
            <person name="Ramamoorthy G.K."/>
            <person name="Gryganskyi A."/>
            <person name="Culley D."/>
            <person name="Magnuson J.K."/>
            <person name="James T.Y."/>
            <person name="O'Malley M.A."/>
            <person name="Stajich J.E."/>
            <person name="Spatafora J.W."/>
            <person name="Visel A."/>
            <person name="Grigoriev I.V."/>
        </authorList>
    </citation>
    <scope>NUCLEOTIDE SEQUENCE [LARGE SCALE GENOMIC DNA]</scope>
    <source>
        <strain evidence="7 8">JEL800</strain>
    </source>
</reference>
<dbReference type="InterPro" id="IPR027417">
    <property type="entry name" value="P-loop_NTPase"/>
</dbReference>
<feature type="domain" description="ERCC3/RAD25/XPB helicase C-terminal" evidence="6">
    <location>
        <begin position="61"/>
        <end position="137"/>
    </location>
</feature>
<dbReference type="GO" id="GO:0016787">
    <property type="term" value="F:hydrolase activity"/>
    <property type="evidence" value="ECO:0007669"/>
    <property type="project" value="UniProtKB-KW"/>
</dbReference>
<dbReference type="PANTHER" id="PTHR11274:SF0">
    <property type="entry name" value="GENERAL TRANSCRIPTION AND DNA REPAIR FACTOR IIH HELICASE SUBUNIT XPB"/>
    <property type="match status" value="1"/>
</dbReference>
<proteinExistence type="predicted"/>
<dbReference type="PANTHER" id="PTHR11274">
    <property type="entry name" value="RAD25/XP-B DNA REPAIR HELICASE"/>
    <property type="match status" value="1"/>
</dbReference>
<keyword evidence="2" id="KW-0378">Hydrolase</keyword>
<evidence type="ECO:0000256" key="5">
    <source>
        <dbReference type="SAM" id="MobiDB-lite"/>
    </source>
</evidence>
<dbReference type="GO" id="GO:0000112">
    <property type="term" value="C:nucleotide-excision repair factor 3 complex"/>
    <property type="evidence" value="ECO:0007669"/>
    <property type="project" value="TreeGrafter"/>
</dbReference>
<evidence type="ECO:0000259" key="6">
    <source>
        <dbReference type="Pfam" id="PF16203"/>
    </source>
</evidence>
<keyword evidence="3" id="KW-0347">Helicase</keyword>
<dbReference type="AlphaFoldDB" id="A0A1Y2CI58"/>
<feature type="compositionally biased region" description="Basic and acidic residues" evidence="5">
    <location>
        <begin position="1"/>
        <end position="26"/>
    </location>
</feature>
<evidence type="ECO:0000256" key="3">
    <source>
        <dbReference type="ARBA" id="ARBA00022806"/>
    </source>
</evidence>
<evidence type="ECO:0000256" key="4">
    <source>
        <dbReference type="ARBA" id="ARBA00022840"/>
    </source>
</evidence>
<keyword evidence="1" id="KW-0547">Nucleotide-binding</keyword>
<keyword evidence="4" id="KW-0067">ATP-binding</keyword>
<sequence>MKRRLCNEEAKDEGSKSRGNREDMTKSRSNVQTTHIMPLDSLVSKTKSGMTGSAAFGENFGFTCRFYTLVSQDTDEVAFSEKRKRFLVDQGYTYKVVSDLKELIPSEDAAKLAYYSRKEQVALLSHLLDHQDEMGDEVELN</sequence>
<evidence type="ECO:0000256" key="2">
    <source>
        <dbReference type="ARBA" id="ARBA00022801"/>
    </source>
</evidence>
<gene>
    <name evidence="7" type="ORF">BCR33DRAFT_783226</name>
</gene>
<dbReference type="GO" id="GO:0043138">
    <property type="term" value="F:3'-5' DNA helicase activity"/>
    <property type="evidence" value="ECO:0007669"/>
    <property type="project" value="TreeGrafter"/>
</dbReference>
<evidence type="ECO:0000313" key="7">
    <source>
        <dbReference type="EMBL" id="ORY46741.1"/>
    </source>
</evidence>
<dbReference type="Gene3D" id="3.40.50.300">
    <property type="entry name" value="P-loop containing nucleotide triphosphate hydrolases"/>
    <property type="match status" value="1"/>
</dbReference>
<comment type="caution">
    <text evidence="7">The sequence shown here is derived from an EMBL/GenBank/DDBJ whole genome shotgun (WGS) entry which is preliminary data.</text>
</comment>
<accession>A0A1Y2CI58</accession>
<dbReference type="InterPro" id="IPR032438">
    <property type="entry name" value="ERCC3_RAD25_C"/>
</dbReference>
<dbReference type="EMBL" id="MCGO01000015">
    <property type="protein sequence ID" value="ORY46741.1"/>
    <property type="molecule type" value="Genomic_DNA"/>
</dbReference>
<feature type="region of interest" description="Disordered" evidence="5">
    <location>
        <begin position="1"/>
        <end position="32"/>
    </location>
</feature>
<protein>
    <recommendedName>
        <fullName evidence="6">ERCC3/RAD25/XPB helicase C-terminal domain-containing protein</fullName>
    </recommendedName>
</protein>
<dbReference type="OrthoDB" id="10262986at2759"/>
<keyword evidence="8" id="KW-1185">Reference proteome</keyword>
<name>A0A1Y2CI58_9FUNG</name>